<name>A0ACD5Z513_AVESA</name>
<proteinExistence type="predicted"/>
<evidence type="ECO:0000313" key="1">
    <source>
        <dbReference type="EnsemblPlants" id="AVESA.00010b.r2.6CG1097150.2.CDS"/>
    </source>
</evidence>
<reference evidence="1" key="1">
    <citation type="submission" date="2021-05" db="EMBL/GenBank/DDBJ databases">
        <authorList>
            <person name="Scholz U."/>
            <person name="Mascher M."/>
            <person name="Fiebig A."/>
        </authorList>
    </citation>
    <scope>NUCLEOTIDE SEQUENCE [LARGE SCALE GENOMIC DNA]</scope>
</reference>
<dbReference type="EnsemblPlants" id="AVESA.00010b.r2.6CG1097150.2">
    <property type="protein sequence ID" value="AVESA.00010b.r2.6CG1097150.2.CDS"/>
    <property type="gene ID" value="AVESA.00010b.r2.6CG1097150"/>
</dbReference>
<keyword evidence="2" id="KW-1185">Reference proteome</keyword>
<evidence type="ECO:0000313" key="2">
    <source>
        <dbReference type="Proteomes" id="UP001732700"/>
    </source>
</evidence>
<sequence>MHMEMELPSLHAADVGDGARHRLRGYLLALEEERRKIQVFQRELPLCFDLITQTIEGMRGQLMDGLVASEETVSHHGPVLEEFIPLKPSLSLCSSDDESTHAVPPVAKKDEAETRPPTPEANWPMPDWLQSVQLWSQQPQQSSHTKEVPCKPVALNATKTGGAFHPFEKNKRAEAEAPASSTTAPAASSAVVGDTTDKAISHTEVHEKDVKDVEKDKDKEGQSQHNRKPRRCWALELHRLFLQALQQLGGPHVATPKQIRELMKVDGLTNDEVKSHLQKYRLHTSRRPSSTGQSSGAAATQPAPQFVVVGSCIWVPQQEYAAASAAAAAAQAQMKPTTVASGSASQVYAPVATLPSGLQPPSEKQSEDRRSGNTGDASSDSPAVSSSSQTTSA</sequence>
<dbReference type="Proteomes" id="UP001732700">
    <property type="component" value="Chromosome 6C"/>
</dbReference>
<reference evidence="1" key="2">
    <citation type="submission" date="2025-09" db="UniProtKB">
        <authorList>
            <consortium name="EnsemblPlants"/>
        </authorList>
    </citation>
    <scope>IDENTIFICATION</scope>
</reference>
<protein>
    <submittedName>
        <fullName evidence="1">Uncharacterized protein</fullName>
    </submittedName>
</protein>
<accession>A0ACD5Z513</accession>
<organism evidence="1 2">
    <name type="scientific">Avena sativa</name>
    <name type="common">Oat</name>
    <dbReference type="NCBI Taxonomy" id="4498"/>
    <lineage>
        <taxon>Eukaryota</taxon>
        <taxon>Viridiplantae</taxon>
        <taxon>Streptophyta</taxon>
        <taxon>Embryophyta</taxon>
        <taxon>Tracheophyta</taxon>
        <taxon>Spermatophyta</taxon>
        <taxon>Magnoliopsida</taxon>
        <taxon>Liliopsida</taxon>
        <taxon>Poales</taxon>
        <taxon>Poaceae</taxon>
        <taxon>BOP clade</taxon>
        <taxon>Pooideae</taxon>
        <taxon>Poodae</taxon>
        <taxon>Poeae</taxon>
        <taxon>Poeae Chloroplast Group 1 (Aveneae type)</taxon>
        <taxon>Aveninae</taxon>
        <taxon>Avena</taxon>
    </lineage>
</organism>